<dbReference type="InterPro" id="IPR011711">
    <property type="entry name" value="GntR_C"/>
</dbReference>
<evidence type="ECO:0000256" key="1">
    <source>
        <dbReference type="ARBA" id="ARBA00023015"/>
    </source>
</evidence>
<dbReference type="SUPFAM" id="SSF48008">
    <property type="entry name" value="GntR ligand-binding domain-like"/>
    <property type="match status" value="1"/>
</dbReference>
<evidence type="ECO:0000313" key="5">
    <source>
        <dbReference type="EMBL" id="GJD46816.1"/>
    </source>
</evidence>
<dbReference type="Proteomes" id="UP001055117">
    <property type="component" value="Unassembled WGS sequence"/>
</dbReference>
<evidence type="ECO:0000256" key="3">
    <source>
        <dbReference type="ARBA" id="ARBA00023163"/>
    </source>
</evidence>
<dbReference type="SMART" id="SM00345">
    <property type="entry name" value="HTH_GNTR"/>
    <property type="match status" value="1"/>
</dbReference>
<dbReference type="InterPro" id="IPR036388">
    <property type="entry name" value="WH-like_DNA-bd_sf"/>
</dbReference>
<dbReference type="Gene3D" id="1.20.120.530">
    <property type="entry name" value="GntR ligand-binding domain-like"/>
    <property type="match status" value="1"/>
</dbReference>
<dbReference type="InterPro" id="IPR000524">
    <property type="entry name" value="Tscrpt_reg_HTH_GntR"/>
</dbReference>
<dbReference type="PANTHER" id="PTHR43537:SF50">
    <property type="entry name" value="TRANSCRIPTIONAL REGULATORY PROTEIN"/>
    <property type="match status" value="1"/>
</dbReference>
<keyword evidence="2" id="KW-0238">DNA-binding</keyword>
<gene>
    <name evidence="5" type="primary">rspR_2</name>
    <name evidence="5" type="ORF">AFCDBAGC_4701</name>
</gene>
<dbReference type="Pfam" id="PF00392">
    <property type="entry name" value="GntR"/>
    <property type="match status" value="1"/>
</dbReference>
<keyword evidence="6" id="KW-1185">Reference proteome</keyword>
<dbReference type="SUPFAM" id="SSF46785">
    <property type="entry name" value="Winged helix' DNA-binding domain"/>
    <property type="match status" value="1"/>
</dbReference>
<dbReference type="PRINTS" id="PR00035">
    <property type="entry name" value="HTHGNTR"/>
</dbReference>
<dbReference type="SMART" id="SM00895">
    <property type="entry name" value="FCD"/>
    <property type="match status" value="1"/>
</dbReference>
<dbReference type="PROSITE" id="PS50949">
    <property type="entry name" value="HTH_GNTR"/>
    <property type="match status" value="1"/>
</dbReference>
<dbReference type="RefSeq" id="WP_147828903.1">
    <property type="nucleotide sequence ID" value="NZ_BPQG01000095.1"/>
</dbReference>
<dbReference type="InterPro" id="IPR008920">
    <property type="entry name" value="TF_FadR/GntR_C"/>
</dbReference>
<feature type="domain" description="HTH gntR-type" evidence="4">
    <location>
        <begin position="13"/>
        <end position="80"/>
    </location>
</feature>
<comment type="caution">
    <text evidence="5">The sequence shown here is derived from an EMBL/GenBank/DDBJ whole genome shotgun (WGS) entry which is preliminary data.</text>
</comment>
<name>A0ABQ4QNH4_9HYPH</name>
<accession>A0ABQ4QNH4</accession>
<dbReference type="EMBL" id="BPQG01000095">
    <property type="protein sequence ID" value="GJD46816.1"/>
    <property type="molecule type" value="Genomic_DNA"/>
</dbReference>
<dbReference type="Pfam" id="PF07729">
    <property type="entry name" value="FCD"/>
    <property type="match status" value="1"/>
</dbReference>
<keyword evidence="1" id="KW-0805">Transcription regulation</keyword>
<keyword evidence="3" id="KW-0804">Transcription</keyword>
<sequence>MNKIDPGLGINRRYLHDEVADRIRALIQSGEMEPKARVNEGELTERFGISRTPLREAIKILATEGHLELLPNRGARVASLSQVEIEEMMEVIAGLEATAADLACRTVTEDEVAAIQADHDAMVAMWKASDEAGYFRLNRQIHEAIMAASRNATLSGIYRSLSGRIQRSRYSAHQTPEQWTRAIEEHERMVELLRGRDGPALSHLMREHIRGKKPVIAANFGDAAAELPADAAG</sequence>
<dbReference type="InterPro" id="IPR036390">
    <property type="entry name" value="WH_DNA-bd_sf"/>
</dbReference>
<reference evidence="5 6" key="1">
    <citation type="journal article" date="2021" name="Front. Microbiol.">
        <title>Comprehensive Comparative Genomics and Phenotyping of Methylobacterium Species.</title>
        <authorList>
            <person name="Alessa O."/>
            <person name="Ogura Y."/>
            <person name="Fujitani Y."/>
            <person name="Takami H."/>
            <person name="Hayashi T."/>
            <person name="Sahin N."/>
            <person name="Tani A."/>
        </authorList>
    </citation>
    <scope>NUCLEOTIDE SEQUENCE [LARGE SCALE GENOMIC DNA]</scope>
    <source>
        <strain evidence="5 6">DSM 23679</strain>
    </source>
</reference>
<dbReference type="CDD" id="cd07377">
    <property type="entry name" value="WHTH_GntR"/>
    <property type="match status" value="1"/>
</dbReference>
<evidence type="ECO:0000259" key="4">
    <source>
        <dbReference type="PROSITE" id="PS50949"/>
    </source>
</evidence>
<protein>
    <submittedName>
        <fullName evidence="5">HTH-type transcriptional repressor RspR</fullName>
    </submittedName>
</protein>
<proteinExistence type="predicted"/>
<dbReference type="PANTHER" id="PTHR43537">
    <property type="entry name" value="TRANSCRIPTIONAL REGULATOR, GNTR FAMILY"/>
    <property type="match status" value="1"/>
</dbReference>
<dbReference type="Gene3D" id="1.10.10.10">
    <property type="entry name" value="Winged helix-like DNA-binding domain superfamily/Winged helix DNA-binding domain"/>
    <property type="match status" value="1"/>
</dbReference>
<evidence type="ECO:0000313" key="6">
    <source>
        <dbReference type="Proteomes" id="UP001055117"/>
    </source>
</evidence>
<organism evidence="5 6">
    <name type="scientific">Methylobacterium cerastii</name>
    <dbReference type="NCBI Taxonomy" id="932741"/>
    <lineage>
        <taxon>Bacteria</taxon>
        <taxon>Pseudomonadati</taxon>
        <taxon>Pseudomonadota</taxon>
        <taxon>Alphaproteobacteria</taxon>
        <taxon>Hyphomicrobiales</taxon>
        <taxon>Methylobacteriaceae</taxon>
        <taxon>Methylobacterium</taxon>
    </lineage>
</organism>
<evidence type="ECO:0000256" key="2">
    <source>
        <dbReference type="ARBA" id="ARBA00023125"/>
    </source>
</evidence>